<dbReference type="EMBL" id="UINC01160500">
    <property type="protein sequence ID" value="SVD59183.1"/>
    <property type="molecule type" value="Genomic_DNA"/>
</dbReference>
<evidence type="ECO:0000313" key="2">
    <source>
        <dbReference type="EMBL" id="SVD59183.1"/>
    </source>
</evidence>
<reference evidence="2" key="1">
    <citation type="submission" date="2018-05" db="EMBL/GenBank/DDBJ databases">
        <authorList>
            <person name="Lanie J.A."/>
            <person name="Ng W.-L."/>
            <person name="Kazmierczak K.M."/>
            <person name="Andrzejewski T.M."/>
            <person name="Davidsen T.M."/>
            <person name="Wayne K.J."/>
            <person name="Tettelin H."/>
            <person name="Glass J.I."/>
            <person name="Rusch D."/>
            <person name="Podicherti R."/>
            <person name="Tsui H.-C.T."/>
            <person name="Winkler M.E."/>
        </authorList>
    </citation>
    <scope>NUCLEOTIDE SEQUENCE</scope>
</reference>
<keyword evidence="1" id="KW-1133">Transmembrane helix</keyword>
<dbReference type="AlphaFoldDB" id="A0A382WK71"/>
<organism evidence="2">
    <name type="scientific">marine metagenome</name>
    <dbReference type="NCBI Taxonomy" id="408172"/>
    <lineage>
        <taxon>unclassified sequences</taxon>
        <taxon>metagenomes</taxon>
        <taxon>ecological metagenomes</taxon>
    </lineage>
</organism>
<sequence>RRYRKKFHLKNYDYELLQIKYEPEWSLIPSPSPGEIELRLPADRYGVKTKDGIKKENENINYEIEIRNLEALDTETTIDPMEELITKGDGRSYYIYYIPYQENIKLEVEVNKTPQKRSKFENYIIWAAISLGIGGYYAQ</sequence>
<accession>A0A382WK71</accession>
<name>A0A382WK71_9ZZZZ</name>
<evidence type="ECO:0000256" key="1">
    <source>
        <dbReference type="SAM" id="Phobius"/>
    </source>
</evidence>
<keyword evidence="1" id="KW-0472">Membrane</keyword>
<keyword evidence="1" id="KW-0812">Transmembrane</keyword>
<gene>
    <name evidence="2" type="ORF">METZ01_LOCUS412037</name>
</gene>
<protein>
    <submittedName>
        <fullName evidence="2">Uncharacterized protein</fullName>
    </submittedName>
</protein>
<feature type="non-terminal residue" evidence="2">
    <location>
        <position position="1"/>
    </location>
</feature>
<proteinExistence type="predicted"/>
<feature type="transmembrane region" description="Helical" evidence="1">
    <location>
        <begin position="120"/>
        <end position="138"/>
    </location>
</feature>